<sequence>MEKEHKYITFNQLGVVLCNAKTKRKLISPIYDKASFYTIEFLYHVGYVLRDADNPKKYYSVEEIKEKLKSLVLL</sequence>
<evidence type="ECO:0000313" key="2">
    <source>
        <dbReference type="EMBL" id="MFL0165259.1"/>
    </source>
</evidence>
<dbReference type="Pfam" id="PF23765">
    <property type="entry name" value="Matrix_Paramyxo_C"/>
    <property type="match status" value="1"/>
</dbReference>
<evidence type="ECO:0000259" key="1">
    <source>
        <dbReference type="Pfam" id="PF23765"/>
    </source>
</evidence>
<dbReference type="InterPro" id="IPR055413">
    <property type="entry name" value="Matrix_Paramyxo_C"/>
</dbReference>
<dbReference type="RefSeq" id="WP_406761053.1">
    <property type="nucleotide sequence ID" value="NZ_JBJIAB010000009.1"/>
</dbReference>
<feature type="domain" description="Matrix protein C-terminal Paramyxoviridae" evidence="1">
    <location>
        <begin position="6"/>
        <end position="73"/>
    </location>
</feature>
<organism evidence="2 3">
    <name type="scientific">Candidatus Clostridium helianthi</name>
    <dbReference type="NCBI Taxonomy" id="3381660"/>
    <lineage>
        <taxon>Bacteria</taxon>
        <taxon>Bacillati</taxon>
        <taxon>Bacillota</taxon>
        <taxon>Clostridia</taxon>
        <taxon>Eubacteriales</taxon>
        <taxon>Clostridiaceae</taxon>
        <taxon>Clostridium</taxon>
    </lineage>
</organism>
<accession>A0ABW8S315</accession>
<keyword evidence="3" id="KW-1185">Reference proteome</keyword>
<proteinExistence type="predicted"/>
<reference evidence="2 3" key="1">
    <citation type="submission" date="2024-11" db="EMBL/GenBank/DDBJ databases">
        <authorList>
            <person name="Heng Y.C."/>
            <person name="Lim A.C.H."/>
            <person name="Lee J.K.Y."/>
            <person name="Kittelmann S."/>
        </authorList>
    </citation>
    <scope>NUCLEOTIDE SEQUENCE [LARGE SCALE GENOMIC DNA]</scope>
    <source>
        <strain evidence="2 3">WILCCON 0112</strain>
    </source>
</reference>
<dbReference type="Proteomes" id="UP001623600">
    <property type="component" value="Unassembled WGS sequence"/>
</dbReference>
<dbReference type="EMBL" id="JBJIAB010000009">
    <property type="protein sequence ID" value="MFL0165259.1"/>
    <property type="molecule type" value="Genomic_DNA"/>
</dbReference>
<protein>
    <recommendedName>
        <fullName evidence="1">Matrix protein C-terminal Paramyxoviridae domain-containing protein</fullName>
    </recommendedName>
</protein>
<gene>
    <name evidence="2" type="ORF">ACJDTP_09295</name>
</gene>
<comment type="caution">
    <text evidence="2">The sequence shown here is derived from an EMBL/GenBank/DDBJ whole genome shotgun (WGS) entry which is preliminary data.</text>
</comment>
<evidence type="ECO:0000313" key="3">
    <source>
        <dbReference type="Proteomes" id="UP001623600"/>
    </source>
</evidence>
<name>A0ABW8S315_9CLOT</name>